<feature type="compositionally biased region" description="Polar residues" evidence="1">
    <location>
        <begin position="135"/>
        <end position="148"/>
    </location>
</feature>
<reference evidence="2 3" key="1">
    <citation type="submission" date="2018-11" db="EMBL/GenBank/DDBJ databases">
        <authorList>
            <consortium name="Pathogen Informatics"/>
        </authorList>
    </citation>
    <scope>NUCLEOTIDE SEQUENCE [LARGE SCALE GENOMIC DNA]</scope>
</reference>
<name>A0A3P7QRA3_CYLGO</name>
<gene>
    <name evidence="2" type="ORF">CGOC_LOCUS12437</name>
</gene>
<evidence type="ECO:0000313" key="2">
    <source>
        <dbReference type="EMBL" id="VDN33636.1"/>
    </source>
</evidence>
<sequence>MSGEECKESVVPNDPPPSKESSSREEKKKRGWFFNRSKSLKDLKPQAEDESLVRICATDRREQPLTSPEILWRRINQKPEKERWSDMAPSQRPQCPRHPDKKLVPIDPPENMHSTSRPTANGGVPGGPLPTGLTMSQSHSEGVTSSPEQDGVTLRFRRYKLSSTPETTV</sequence>
<dbReference type="EMBL" id="UYRV01123127">
    <property type="protein sequence ID" value="VDN33636.1"/>
    <property type="molecule type" value="Genomic_DNA"/>
</dbReference>
<evidence type="ECO:0000256" key="1">
    <source>
        <dbReference type="SAM" id="MobiDB-lite"/>
    </source>
</evidence>
<protein>
    <submittedName>
        <fullName evidence="2">Uncharacterized protein</fullName>
    </submittedName>
</protein>
<feature type="region of interest" description="Disordered" evidence="1">
    <location>
        <begin position="1"/>
        <end position="169"/>
    </location>
</feature>
<dbReference type="OrthoDB" id="422187at2759"/>
<proteinExistence type="predicted"/>
<keyword evidence="3" id="KW-1185">Reference proteome</keyword>
<dbReference type="AlphaFoldDB" id="A0A3P7QRA3"/>
<evidence type="ECO:0000313" key="3">
    <source>
        <dbReference type="Proteomes" id="UP000271889"/>
    </source>
</evidence>
<dbReference type="Proteomes" id="UP000271889">
    <property type="component" value="Unassembled WGS sequence"/>
</dbReference>
<accession>A0A3P7QRA3</accession>
<organism evidence="2 3">
    <name type="scientific">Cylicostephanus goldi</name>
    <name type="common">Nematode worm</name>
    <dbReference type="NCBI Taxonomy" id="71465"/>
    <lineage>
        <taxon>Eukaryota</taxon>
        <taxon>Metazoa</taxon>
        <taxon>Ecdysozoa</taxon>
        <taxon>Nematoda</taxon>
        <taxon>Chromadorea</taxon>
        <taxon>Rhabditida</taxon>
        <taxon>Rhabditina</taxon>
        <taxon>Rhabditomorpha</taxon>
        <taxon>Strongyloidea</taxon>
        <taxon>Strongylidae</taxon>
        <taxon>Cylicostephanus</taxon>
    </lineage>
</organism>